<gene>
    <name evidence="1" type="ORF">MENTE1834_LOCUS17344</name>
</gene>
<proteinExistence type="predicted"/>
<comment type="caution">
    <text evidence="1">The sequence shown here is derived from an EMBL/GenBank/DDBJ whole genome shotgun (WGS) entry which is preliminary data.</text>
</comment>
<dbReference type="EMBL" id="CAVMJV010000019">
    <property type="protein sequence ID" value="CAK5065532.1"/>
    <property type="molecule type" value="Genomic_DNA"/>
</dbReference>
<evidence type="ECO:0000313" key="1">
    <source>
        <dbReference type="EMBL" id="CAK5065532.1"/>
    </source>
</evidence>
<reference evidence="1" key="1">
    <citation type="submission" date="2023-11" db="EMBL/GenBank/DDBJ databases">
        <authorList>
            <person name="Poullet M."/>
        </authorList>
    </citation>
    <scope>NUCLEOTIDE SEQUENCE</scope>
    <source>
        <strain evidence="1">E1834</strain>
    </source>
</reference>
<keyword evidence="2" id="KW-1185">Reference proteome</keyword>
<sequence>MTKAVRNLNKYVNFVKIKNKWNEIGSSCVNKNKKIGRCIKVYEFGNLINDGNIKYMFKNEGKLLDLILFLLCHTPK</sequence>
<accession>A0ACB0YVU0</accession>
<protein>
    <submittedName>
        <fullName evidence="1">Uncharacterized protein</fullName>
    </submittedName>
</protein>
<dbReference type="Proteomes" id="UP001497535">
    <property type="component" value="Unassembled WGS sequence"/>
</dbReference>
<name>A0ACB0YVU0_MELEN</name>
<organism evidence="1 2">
    <name type="scientific">Meloidogyne enterolobii</name>
    <name type="common">Root-knot nematode worm</name>
    <name type="synonym">Meloidogyne mayaguensis</name>
    <dbReference type="NCBI Taxonomy" id="390850"/>
    <lineage>
        <taxon>Eukaryota</taxon>
        <taxon>Metazoa</taxon>
        <taxon>Ecdysozoa</taxon>
        <taxon>Nematoda</taxon>
        <taxon>Chromadorea</taxon>
        <taxon>Rhabditida</taxon>
        <taxon>Tylenchina</taxon>
        <taxon>Tylenchomorpha</taxon>
        <taxon>Tylenchoidea</taxon>
        <taxon>Meloidogynidae</taxon>
        <taxon>Meloidogyninae</taxon>
        <taxon>Meloidogyne</taxon>
    </lineage>
</organism>
<evidence type="ECO:0000313" key="2">
    <source>
        <dbReference type="Proteomes" id="UP001497535"/>
    </source>
</evidence>